<proteinExistence type="predicted"/>
<protein>
    <submittedName>
        <fullName evidence="1">11230_t:CDS:1</fullName>
    </submittedName>
</protein>
<reference evidence="1" key="1">
    <citation type="submission" date="2021-06" db="EMBL/GenBank/DDBJ databases">
        <authorList>
            <person name="Kallberg Y."/>
            <person name="Tangrot J."/>
            <person name="Rosling A."/>
        </authorList>
    </citation>
    <scope>NUCLEOTIDE SEQUENCE</scope>
    <source>
        <strain evidence="1">MA461A</strain>
    </source>
</reference>
<gene>
    <name evidence="1" type="ORF">RPERSI_LOCUS18047</name>
</gene>
<evidence type="ECO:0000313" key="1">
    <source>
        <dbReference type="EMBL" id="CAG8784288.1"/>
    </source>
</evidence>
<name>A0ACA9RAC0_9GLOM</name>
<accession>A0ACA9RAC0</accession>
<comment type="caution">
    <text evidence="1">The sequence shown here is derived from an EMBL/GenBank/DDBJ whole genome shotgun (WGS) entry which is preliminary data.</text>
</comment>
<keyword evidence="2" id="KW-1185">Reference proteome</keyword>
<dbReference type="EMBL" id="CAJVQC010047164">
    <property type="protein sequence ID" value="CAG8784288.1"/>
    <property type="molecule type" value="Genomic_DNA"/>
</dbReference>
<evidence type="ECO:0000313" key="2">
    <source>
        <dbReference type="Proteomes" id="UP000789920"/>
    </source>
</evidence>
<organism evidence="1 2">
    <name type="scientific">Racocetra persica</name>
    <dbReference type="NCBI Taxonomy" id="160502"/>
    <lineage>
        <taxon>Eukaryota</taxon>
        <taxon>Fungi</taxon>
        <taxon>Fungi incertae sedis</taxon>
        <taxon>Mucoromycota</taxon>
        <taxon>Glomeromycotina</taxon>
        <taxon>Glomeromycetes</taxon>
        <taxon>Diversisporales</taxon>
        <taxon>Gigasporaceae</taxon>
        <taxon>Racocetra</taxon>
    </lineage>
</organism>
<feature type="non-terminal residue" evidence="1">
    <location>
        <position position="450"/>
    </location>
</feature>
<dbReference type="Proteomes" id="UP000789920">
    <property type="component" value="Unassembled WGS sequence"/>
</dbReference>
<sequence>MDSPDIIDIGLADLSWAKFLKSRALYSITSSNTIHRLEFLNHSLLPRIKAGDLTENLLGSLLHLIFLTYSRYNDKPSRLAILNILKELNNWNSGLFLNAFVPMVVKEADKLNQKSPDCTTYTTSSTIRFVLLTWVNTLINFVLSATTNAESLPHWKSLVDAQAVLLYSLTYENEKRKSVTNSAITGVRHCIRKNASHIPSYIKYLTSSVKSCNVMYSDAVLLGTVVDCSLRLKKENGRAFVESAKDDIIQFYITGIASSKTTVPKTSKDALRDFIKFIVTEEDFQTKLIPVFEKLLLRAPEIILSVVQTDAIALLKILVEKSCNDEILIDIVKDIIQALSGGTVKVANPEHRIILFQTLSHIHQTPNVSKTVIEGLLPIVLKESNDNSLAKAIDALGLHLKSLLSMKDEILVEKVTGSIVEGLASAKTGERKAWATVIGRLAWEETGYPS</sequence>